<feature type="binding site" evidence="5">
    <location>
        <position position="39"/>
    </location>
    <ligand>
        <name>Zn(2+)</name>
        <dbReference type="ChEBI" id="CHEBI:29105"/>
    </ligand>
</feature>
<comment type="cofactor">
    <cofactor evidence="5">
        <name>Zn(2+)</name>
        <dbReference type="ChEBI" id="CHEBI:29105"/>
    </cofactor>
    <text evidence="5">Binds 1 zinc ion per subunit.</text>
</comment>
<keyword evidence="5" id="KW-0479">Metal-binding</keyword>
<feature type="binding site" evidence="5">
    <location>
        <position position="23"/>
    </location>
    <ligand>
        <name>Zn(2+)</name>
        <dbReference type="ChEBI" id="CHEBI:29105"/>
    </ligand>
</feature>
<evidence type="ECO:0000256" key="1">
    <source>
        <dbReference type="ARBA" id="ARBA00010919"/>
    </source>
</evidence>
<feature type="zinc finger region" description="C4-type" evidence="5">
    <location>
        <begin position="20"/>
        <end position="42"/>
    </location>
</feature>
<dbReference type="EMBL" id="QMQZ01000001">
    <property type="protein sequence ID" value="RLE52416.1"/>
    <property type="molecule type" value="Genomic_DNA"/>
</dbReference>
<organism evidence="6 7">
    <name type="scientific">Thermoproteota archaeon</name>
    <dbReference type="NCBI Taxonomy" id="2056631"/>
    <lineage>
        <taxon>Archaea</taxon>
        <taxon>Thermoproteota</taxon>
    </lineage>
</organism>
<keyword evidence="3 5" id="KW-0689">Ribosomal protein</keyword>
<evidence type="ECO:0000256" key="4">
    <source>
        <dbReference type="ARBA" id="ARBA00023274"/>
    </source>
</evidence>
<keyword evidence="4 5" id="KW-0687">Ribonucleoprotein</keyword>
<evidence type="ECO:0000313" key="7">
    <source>
        <dbReference type="Proteomes" id="UP000268446"/>
    </source>
</evidence>
<feature type="binding site" evidence="5">
    <location>
        <position position="20"/>
    </location>
    <ligand>
        <name>Zn(2+)</name>
        <dbReference type="ChEBI" id="CHEBI:29105"/>
    </ligand>
</feature>
<feature type="binding site" evidence="5">
    <location>
        <position position="42"/>
    </location>
    <ligand>
        <name>Zn(2+)</name>
        <dbReference type="ChEBI" id="CHEBI:29105"/>
    </ligand>
</feature>
<comment type="subunit">
    <text evidence="5">Part of the 30S ribosomal subunit.</text>
</comment>
<evidence type="ECO:0000256" key="2">
    <source>
        <dbReference type="ARBA" id="ARBA00022833"/>
    </source>
</evidence>
<dbReference type="InterPro" id="IPR023407">
    <property type="entry name" value="Ribosomal_eS27_Zn-bd_dom_sf"/>
</dbReference>
<evidence type="ECO:0000313" key="6">
    <source>
        <dbReference type="EMBL" id="RLE52416.1"/>
    </source>
</evidence>
<dbReference type="GO" id="GO:0003735">
    <property type="term" value="F:structural constituent of ribosome"/>
    <property type="evidence" value="ECO:0007669"/>
    <property type="project" value="InterPro"/>
</dbReference>
<comment type="caution">
    <text evidence="6">The sequence shown here is derived from an EMBL/GenBank/DDBJ whole genome shotgun (WGS) entry which is preliminary data.</text>
</comment>
<evidence type="ECO:0000256" key="5">
    <source>
        <dbReference type="HAMAP-Rule" id="MF_00371"/>
    </source>
</evidence>
<dbReference type="Proteomes" id="UP000268446">
    <property type="component" value="Unassembled WGS sequence"/>
</dbReference>
<dbReference type="SUPFAM" id="SSF57829">
    <property type="entry name" value="Zn-binding ribosomal proteins"/>
    <property type="match status" value="1"/>
</dbReference>
<dbReference type="GO" id="GO:0008270">
    <property type="term" value="F:zinc ion binding"/>
    <property type="evidence" value="ECO:0007669"/>
    <property type="project" value="UniProtKB-UniRule"/>
</dbReference>
<keyword evidence="2 5" id="KW-0862">Zinc</keyword>
<dbReference type="InterPro" id="IPR011332">
    <property type="entry name" value="Ribosomal_zn-bd"/>
</dbReference>
<dbReference type="Pfam" id="PF01667">
    <property type="entry name" value="Ribosomal_S27e"/>
    <property type="match status" value="1"/>
</dbReference>
<dbReference type="NCBIfam" id="NF001629">
    <property type="entry name" value="PRK00415.1"/>
    <property type="match status" value="1"/>
</dbReference>
<dbReference type="Gene3D" id="2.20.25.100">
    <property type="entry name" value="Zn-binding ribosomal proteins"/>
    <property type="match status" value="1"/>
</dbReference>
<dbReference type="AlphaFoldDB" id="A0A497EYZ1"/>
<dbReference type="GO" id="GO:1990904">
    <property type="term" value="C:ribonucleoprotein complex"/>
    <property type="evidence" value="ECO:0007669"/>
    <property type="project" value="UniProtKB-KW"/>
</dbReference>
<dbReference type="HAMAP" id="MF_00371">
    <property type="entry name" value="Ribosomal_eS27"/>
    <property type="match status" value="1"/>
</dbReference>
<dbReference type="PANTHER" id="PTHR11594">
    <property type="entry name" value="40S RIBOSOMAL PROTEIN S27"/>
    <property type="match status" value="1"/>
</dbReference>
<dbReference type="GO" id="GO:0005840">
    <property type="term" value="C:ribosome"/>
    <property type="evidence" value="ECO:0007669"/>
    <property type="project" value="UniProtKB-KW"/>
</dbReference>
<dbReference type="GO" id="GO:0006412">
    <property type="term" value="P:translation"/>
    <property type="evidence" value="ECO:0007669"/>
    <property type="project" value="UniProtKB-UniRule"/>
</dbReference>
<name>A0A497EYZ1_9CREN</name>
<protein>
    <recommendedName>
        <fullName evidence="5">Small ribosomal subunit protein eS27</fullName>
    </recommendedName>
</protein>
<keyword evidence="5" id="KW-0863">Zinc-finger</keyword>
<reference evidence="6 7" key="1">
    <citation type="submission" date="2018-06" db="EMBL/GenBank/DDBJ databases">
        <title>Extensive metabolic versatility and redundancy in microbially diverse, dynamic hydrothermal sediments.</title>
        <authorList>
            <person name="Dombrowski N."/>
            <person name="Teske A."/>
            <person name="Baker B.J."/>
        </authorList>
    </citation>
    <scope>NUCLEOTIDE SEQUENCE [LARGE SCALE GENOMIC DNA]</scope>
    <source>
        <strain evidence="6">B29_G17</strain>
    </source>
</reference>
<dbReference type="InterPro" id="IPR000592">
    <property type="entry name" value="Ribosomal_eS27"/>
</dbReference>
<gene>
    <name evidence="5" type="primary">rps27e</name>
    <name evidence="6" type="ORF">DRJ20_00040</name>
</gene>
<comment type="similarity">
    <text evidence="1 5">Belongs to the eukaryotic ribosomal protein eS27 family.</text>
</comment>
<proteinExistence type="inferred from homology"/>
<accession>A0A497EYZ1</accession>
<evidence type="ECO:0000256" key="3">
    <source>
        <dbReference type="ARBA" id="ARBA00022980"/>
    </source>
</evidence>
<sequence length="65" mass="7310">MKKRRILIPEPKSRFIVVSCPDCGNEQITFDRASTVVRCLVCNRVLVRPTGGKAIIEGKLVRVLE</sequence>